<dbReference type="SUPFAM" id="SSF48452">
    <property type="entry name" value="TPR-like"/>
    <property type="match status" value="1"/>
</dbReference>
<keyword evidence="2" id="KW-1185">Reference proteome</keyword>
<evidence type="ECO:0000313" key="2">
    <source>
        <dbReference type="Proteomes" id="UP000198635"/>
    </source>
</evidence>
<dbReference type="Pfam" id="PF13174">
    <property type="entry name" value="TPR_6"/>
    <property type="match status" value="1"/>
</dbReference>
<dbReference type="Proteomes" id="UP000198635">
    <property type="component" value="Unassembled WGS sequence"/>
</dbReference>
<dbReference type="OrthoDB" id="5455794at2"/>
<dbReference type="Gene3D" id="1.25.40.10">
    <property type="entry name" value="Tetratricopeptide repeat domain"/>
    <property type="match status" value="1"/>
</dbReference>
<proteinExistence type="predicted"/>
<dbReference type="AlphaFoldDB" id="A0A1I3XRF7"/>
<gene>
    <name evidence="1" type="ORF">SAMN04488082_11750</name>
</gene>
<accession>A0A1I3XRF7</accession>
<dbReference type="EMBL" id="FORX01000017">
    <property type="protein sequence ID" value="SFK22110.1"/>
    <property type="molecule type" value="Genomic_DNA"/>
</dbReference>
<dbReference type="RefSeq" id="WP_092377351.1">
    <property type="nucleotide sequence ID" value="NZ_FORX01000017.1"/>
</dbReference>
<name>A0A1I3XRF7_9BACT</name>
<evidence type="ECO:0000313" key="1">
    <source>
        <dbReference type="EMBL" id="SFK22110.1"/>
    </source>
</evidence>
<dbReference type="InterPro" id="IPR019734">
    <property type="entry name" value="TPR_rpt"/>
</dbReference>
<organism evidence="1 2">
    <name type="scientific">Desulfomicrobium apsheronum</name>
    <dbReference type="NCBI Taxonomy" id="52560"/>
    <lineage>
        <taxon>Bacteria</taxon>
        <taxon>Pseudomonadati</taxon>
        <taxon>Thermodesulfobacteriota</taxon>
        <taxon>Desulfovibrionia</taxon>
        <taxon>Desulfovibrionales</taxon>
        <taxon>Desulfomicrobiaceae</taxon>
        <taxon>Desulfomicrobium</taxon>
    </lineage>
</organism>
<sequence>MISRRDLLFGMARRLRESGGDKPVSGIGADIGAADAAYVRKEYGPARDLYKEVLKENRAHKEARIRQGMCHYHLGEYVQAKDQLLMVCKQHPGEYLACLYLGLAYARRDQLEKCMEVWKGFVDRDHIAVMREINVHRALFETGEPLTGMEVAEAVEKALMQA</sequence>
<reference evidence="2" key="1">
    <citation type="submission" date="2016-10" db="EMBL/GenBank/DDBJ databases">
        <authorList>
            <person name="Varghese N."/>
            <person name="Submissions S."/>
        </authorList>
    </citation>
    <scope>NUCLEOTIDE SEQUENCE [LARGE SCALE GENOMIC DNA]</scope>
    <source>
        <strain evidence="2">DSM 5918</strain>
    </source>
</reference>
<dbReference type="STRING" id="52560.SAMN04488082_11750"/>
<protein>
    <submittedName>
        <fullName evidence="1">Tetratricopeptide repeat-containing protein</fullName>
    </submittedName>
</protein>
<dbReference type="InterPro" id="IPR011990">
    <property type="entry name" value="TPR-like_helical_dom_sf"/>
</dbReference>